<proteinExistence type="predicted"/>
<reference evidence="1" key="1">
    <citation type="submission" date="2014-08" db="EMBL/GenBank/DDBJ databases">
        <authorList>
            <person name="Sharma Rahul"/>
            <person name="Thines Marco"/>
        </authorList>
    </citation>
    <scope>NUCLEOTIDE SEQUENCE</scope>
</reference>
<accession>A0A0F7SI96</accession>
<dbReference type="AlphaFoldDB" id="A0A0F7SI96"/>
<dbReference type="EMBL" id="LN483326">
    <property type="protein sequence ID" value="CDZ98155.1"/>
    <property type="molecule type" value="Genomic_DNA"/>
</dbReference>
<protein>
    <submittedName>
        <fullName evidence="1">Uncharacterized protein</fullName>
    </submittedName>
</protein>
<sequence>MVQTFSPSTEYPPLSVVEYNGGLYQTQVFLPCFQPQTPALPHPWVYLGVNYQGVPTHQSQLVSPLFKVDSFQSVHVLENEEDPEWGMVNSAHDLPSRFQPSLVHIPSPPKTESLEDHEASLERQPNVLLSEATGEVVFKTPGKGLWSFSKEDQALERLKEGVHRRVLGRDNVEDGRAAWLLSAKARIEYYQLPGAIYPSLRWVYLDPSEPFPVDALPIGEEREGNNQILYACRGFHNGTLQIGKCAPHIGKRHSFSYAGRELQFISNEFEILCGDQNAVRWSTVPSGSEYEIDNNVFGAIWDQGVQYRPVEGGREKDGMWIGVGRGQLKGGTHPGKVHYMNPAIMIGWGGTEHTIDGYQVLAYR</sequence>
<dbReference type="PANTHER" id="PTHR31649">
    <property type="entry name" value="AGAP009604-PA"/>
    <property type="match status" value="1"/>
</dbReference>
<organism evidence="1">
    <name type="scientific">Phaffia rhodozyma</name>
    <name type="common">Yeast</name>
    <name type="synonym">Xanthophyllomyces dendrorhous</name>
    <dbReference type="NCBI Taxonomy" id="264483"/>
    <lineage>
        <taxon>Eukaryota</taxon>
        <taxon>Fungi</taxon>
        <taxon>Dikarya</taxon>
        <taxon>Basidiomycota</taxon>
        <taxon>Agaricomycotina</taxon>
        <taxon>Tremellomycetes</taxon>
        <taxon>Cystofilobasidiales</taxon>
        <taxon>Mrakiaceae</taxon>
        <taxon>Phaffia</taxon>
    </lineage>
</organism>
<dbReference type="InterPro" id="IPR006616">
    <property type="entry name" value="DM9_repeat"/>
</dbReference>
<evidence type="ECO:0000313" key="1">
    <source>
        <dbReference type="EMBL" id="CDZ98155.1"/>
    </source>
</evidence>
<name>A0A0F7SI96_PHARH</name>
<dbReference type="Pfam" id="PF11901">
    <property type="entry name" value="DM9"/>
    <property type="match status" value="1"/>
</dbReference>
<dbReference type="PANTHER" id="PTHR31649:SF1">
    <property type="entry name" value="FARNESOIC ACID O-METHYL TRANSFERASE DOMAIN-CONTAINING PROTEIN"/>
    <property type="match status" value="1"/>
</dbReference>
<dbReference type="SMART" id="SM00696">
    <property type="entry name" value="DM9"/>
    <property type="match status" value="2"/>
</dbReference>